<feature type="transmembrane region" description="Helical" evidence="1">
    <location>
        <begin position="12"/>
        <end position="33"/>
    </location>
</feature>
<dbReference type="InterPro" id="IPR040350">
    <property type="entry name" value="TMEM272"/>
</dbReference>
<keyword evidence="3" id="KW-1185">Reference proteome</keyword>
<accession>A0AAV1MQM2</accession>
<name>A0AAV1MQM2_SCOSC</name>
<evidence type="ECO:0000313" key="2">
    <source>
        <dbReference type="EMBL" id="CAK6949296.1"/>
    </source>
</evidence>
<protein>
    <submittedName>
        <fullName evidence="2">Transmembrane protein 272-like</fullName>
    </submittedName>
</protein>
<reference evidence="2 3" key="1">
    <citation type="submission" date="2024-01" db="EMBL/GenBank/DDBJ databases">
        <authorList>
            <person name="Alioto T."/>
            <person name="Alioto T."/>
            <person name="Gomez Garrido J."/>
        </authorList>
    </citation>
    <scope>NUCLEOTIDE SEQUENCE [LARGE SCALE GENOMIC DNA]</scope>
</reference>
<dbReference type="PANTHER" id="PTHR33444:SF12">
    <property type="entry name" value="TRANSMEMBRANE PROTEIN 272"/>
    <property type="match status" value="1"/>
</dbReference>
<feature type="transmembrane region" description="Helical" evidence="1">
    <location>
        <begin position="121"/>
        <end position="151"/>
    </location>
</feature>
<dbReference type="EMBL" id="CAWUFR010000001">
    <property type="protein sequence ID" value="CAK6949296.1"/>
    <property type="molecule type" value="Genomic_DNA"/>
</dbReference>
<sequence>MEGRTQSATATSSLVVGNIIWWMVMIAAIGVGATHIKSCPVQPFIPIYLSVLGAASIISLILTYSQRISESGIIYILISICMSFLHIFTFCWIIAGSYWVYTEYPPSYTPATARYCQKTTFQFAFVLTTLVWVMMALSFCCGGCYIVFACCCGTLSARHRLSPNRNTFYGGTDGAQGGAAGDV</sequence>
<keyword evidence="1 2" id="KW-0812">Transmembrane</keyword>
<feature type="transmembrane region" description="Helical" evidence="1">
    <location>
        <begin position="74"/>
        <end position="101"/>
    </location>
</feature>
<dbReference type="AlphaFoldDB" id="A0AAV1MQM2"/>
<proteinExistence type="predicted"/>
<keyword evidence="1" id="KW-1133">Transmembrane helix</keyword>
<evidence type="ECO:0000313" key="3">
    <source>
        <dbReference type="Proteomes" id="UP001314229"/>
    </source>
</evidence>
<comment type="caution">
    <text evidence="2">The sequence shown here is derived from an EMBL/GenBank/DDBJ whole genome shotgun (WGS) entry which is preliminary data.</text>
</comment>
<dbReference type="Proteomes" id="UP001314229">
    <property type="component" value="Unassembled WGS sequence"/>
</dbReference>
<keyword evidence="1" id="KW-0472">Membrane</keyword>
<feature type="transmembrane region" description="Helical" evidence="1">
    <location>
        <begin position="45"/>
        <end position="62"/>
    </location>
</feature>
<dbReference type="PANTHER" id="PTHR33444">
    <property type="entry name" value="SI:DKEY-19B23.12-RELATED"/>
    <property type="match status" value="1"/>
</dbReference>
<evidence type="ECO:0000256" key="1">
    <source>
        <dbReference type="SAM" id="Phobius"/>
    </source>
</evidence>
<gene>
    <name evidence="2" type="ORF">FSCOSCO3_A012248</name>
</gene>
<organism evidence="2 3">
    <name type="scientific">Scomber scombrus</name>
    <name type="common">Atlantic mackerel</name>
    <name type="synonym">Scomber vernalis</name>
    <dbReference type="NCBI Taxonomy" id="13677"/>
    <lineage>
        <taxon>Eukaryota</taxon>
        <taxon>Metazoa</taxon>
        <taxon>Chordata</taxon>
        <taxon>Craniata</taxon>
        <taxon>Vertebrata</taxon>
        <taxon>Euteleostomi</taxon>
        <taxon>Actinopterygii</taxon>
        <taxon>Neopterygii</taxon>
        <taxon>Teleostei</taxon>
        <taxon>Neoteleostei</taxon>
        <taxon>Acanthomorphata</taxon>
        <taxon>Pelagiaria</taxon>
        <taxon>Scombriformes</taxon>
        <taxon>Scombridae</taxon>
        <taxon>Scomber</taxon>
    </lineage>
</organism>